<comment type="caution">
    <text evidence="1">The sequence shown here is derived from an EMBL/GenBank/DDBJ whole genome shotgun (WGS) entry which is preliminary data.</text>
</comment>
<evidence type="ECO:0000313" key="1">
    <source>
        <dbReference type="EMBL" id="RAK64263.1"/>
    </source>
</evidence>
<proteinExistence type="predicted"/>
<keyword evidence="2" id="KW-1185">Reference proteome</keyword>
<dbReference type="Proteomes" id="UP000249524">
    <property type="component" value="Unassembled WGS sequence"/>
</dbReference>
<organism evidence="1 2">
    <name type="scientific">Phenylobacterium kunshanense</name>
    <dbReference type="NCBI Taxonomy" id="1445034"/>
    <lineage>
        <taxon>Bacteria</taxon>
        <taxon>Pseudomonadati</taxon>
        <taxon>Pseudomonadota</taxon>
        <taxon>Alphaproteobacteria</taxon>
        <taxon>Caulobacterales</taxon>
        <taxon>Caulobacteraceae</taxon>
        <taxon>Phenylobacterium</taxon>
    </lineage>
</organism>
<reference evidence="1 2" key="1">
    <citation type="submission" date="2018-05" db="EMBL/GenBank/DDBJ databases">
        <authorList>
            <person name="Lanie J.A."/>
            <person name="Ng W.-L."/>
            <person name="Kazmierczak K.M."/>
            <person name="Andrzejewski T.M."/>
            <person name="Davidsen T.M."/>
            <person name="Wayne K.J."/>
            <person name="Tettelin H."/>
            <person name="Glass J.I."/>
            <person name="Rusch D."/>
            <person name="Podicherti R."/>
            <person name="Tsui H.-C.T."/>
            <person name="Winkler M.E."/>
        </authorList>
    </citation>
    <scope>NUCLEOTIDE SEQUENCE [LARGE SCALE GENOMIC DNA]</scope>
    <source>
        <strain evidence="1 2">BUT-10</strain>
    </source>
</reference>
<dbReference type="AlphaFoldDB" id="A0A328BAR2"/>
<accession>A0A328BAR2</accession>
<sequence length="293" mass="30585">MNKEGYWGIDVDGAACAASMTLQGGSIFLLRAEAGEVSVALFTQTPMPKGKSLNLDVDGRMIKLPATLLDKRTTVFLDGALDAPSLASLRIGRTLRVLLDDQTVATMTLEGTGFAGAVDGVVACSKGEPGWWGKGVSRDGGAAPADLVYNKEDVWTLIPADKPGGCVAQAEVGEGGRFLQIIRQNEDVTVAVWSSGPALRRGRKGVLSVDGVSFDFVPAYDGKTYMVLDGTLAGEPLQALRASKGVEVSIDGKVLVNANLEGTGFPLILDELAACARGEAGWWTPNATVGASQ</sequence>
<name>A0A328BAR2_9CAUL</name>
<evidence type="ECO:0000313" key="2">
    <source>
        <dbReference type="Proteomes" id="UP000249524"/>
    </source>
</evidence>
<gene>
    <name evidence="1" type="ORF">DJ019_13875</name>
</gene>
<dbReference type="EMBL" id="QFYS01000006">
    <property type="protein sequence ID" value="RAK64263.1"/>
    <property type="molecule type" value="Genomic_DNA"/>
</dbReference>
<protein>
    <submittedName>
        <fullName evidence="1">Uncharacterized protein</fullName>
    </submittedName>
</protein>